<dbReference type="Proteomes" id="UP000076830">
    <property type="component" value="Chromosome"/>
</dbReference>
<evidence type="ECO:0000313" key="2">
    <source>
        <dbReference type="Proteomes" id="UP000076830"/>
    </source>
</evidence>
<dbReference type="SUPFAM" id="SSF54909">
    <property type="entry name" value="Dimeric alpha+beta barrel"/>
    <property type="match status" value="1"/>
</dbReference>
<protein>
    <submittedName>
        <fullName evidence="1">RNA signal recognition particle 4.5S RNA</fullName>
    </submittedName>
</protein>
<gene>
    <name evidence="1" type="ORF">I596_270</name>
</gene>
<dbReference type="Pfam" id="PF07237">
    <property type="entry name" value="DUF1428"/>
    <property type="match status" value="1"/>
</dbReference>
<dbReference type="PATRIC" id="fig|1300342.3.peg.261"/>
<dbReference type="RefSeq" id="WP_067643039.1">
    <property type="nucleotide sequence ID" value="NZ_CP015249.1"/>
</dbReference>
<name>A0A167G9N2_9GAMM</name>
<reference evidence="1 2" key="1">
    <citation type="submission" date="2016-04" db="EMBL/GenBank/DDBJ databases">
        <title>Complete genome sequence of Dokdonella koreensis DS-123T.</title>
        <authorList>
            <person name="Kim J.F."/>
            <person name="Lee H."/>
            <person name="Kwak M.-J."/>
        </authorList>
    </citation>
    <scope>NUCLEOTIDE SEQUENCE [LARGE SCALE GENOMIC DNA]</scope>
    <source>
        <strain evidence="1 2">DS-123</strain>
    </source>
</reference>
<proteinExistence type="predicted"/>
<dbReference type="PIRSF" id="PIRSF007028">
    <property type="entry name" value="UCP007028"/>
    <property type="match status" value="1"/>
</dbReference>
<evidence type="ECO:0000313" key="1">
    <source>
        <dbReference type="EMBL" id="ANB16307.1"/>
    </source>
</evidence>
<dbReference type="OrthoDB" id="9792392at2"/>
<dbReference type="KEGG" id="dko:I596_270"/>
<sequence>MSYVDGFVLPVPKDKLAAYRALARKAGKIWKEHGALAYVECVADDVKPGKVTSFPQSVKLKPDEVVVFSWIVYASRAQRDRINKKVMADPRLAGLDMKNVPFDGKRMFWGGFKPIVQL</sequence>
<dbReference type="Gene3D" id="3.30.70.100">
    <property type="match status" value="1"/>
</dbReference>
<dbReference type="InterPro" id="IPR009874">
    <property type="entry name" value="DUF1428"/>
</dbReference>
<organism evidence="1 2">
    <name type="scientific">Dokdonella koreensis DS-123</name>
    <dbReference type="NCBI Taxonomy" id="1300342"/>
    <lineage>
        <taxon>Bacteria</taxon>
        <taxon>Pseudomonadati</taxon>
        <taxon>Pseudomonadota</taxon>
        <taxon>Gammaproteobacteria</taxon>
        <taxon>Lysobacterales</taxon>
        <taxon>Rhodanobacteraceae</taxon>
        <taxon>Dokdonella</taxon>
    </lineage>
</organism>
<keyword evidence="2" id="KW-1185">Reference proteome</keyword>
<dbReference type="InterPro" id="IPR011008">
    <property type="entry name" value="Dimeric_a/b-barrel"/>
</dbReference>
<accession>A0A167G9N2</accession>
<dbReference type="EMBL" id="CP015249">
    <property type="protein sequence ID" value="ANB16307.1"/>
    <property type="molecule type" value="Genomic_DNA"/>
</dbReference>
<dbReference type="AlphaFoldDB" id="A0A167G9N2"/>